<reference evidence="7" key="1">
    <citation type="journal article" date="2019" name="Int. J. Syst. Evol. Microbiol.">
        <title>The Global Catalogue of Microorganisms (GCM) 10K type strain sequencing project: providing services to taxonomists for standard genome sequencing and annotation.</title>
        <authorList>
            <consortium name="The Broad Institute Genomics Platform"/>
            <consortium name="The Broad Institute Genome Sequencing Center for Infectious Disease"/>
            <person name="Wu L."/>
            <person name="Ma J."/>
        </authorList>
    </citation>
    <scope>NUCLEOTIDE SEQUENCE [LARGE SCALE GENOMIC DNA]</scope>
    <source>
        <strain evidence="7">JCM 16902</strain>
    </source>
</reference>
<evidence type="ECO:0000256" key="4">
    <source>
        <dbReference type="RuleBase" id="RU003476"/>
    </source>
</evidence>
<evidence type="ECO:0000256" key="3">
    <source>
        <dbReference type="ARBA" id="ARBA00022801"/>
    </source>
</evidence>
<dbReference type="InterPro" id="IPR020084">
    <property type="entry name" value="NUDIX_hydrolase_CS"/>
</dbReference>
<dbReference type="SUPFAM" id="SSF55811">
    <property type="entry name" value="Nudix"/>
    <property type="match status" value="1"/>
</dbReference>
<dbReference type="Pfam" id="PF00293">
    <property type="entry name" value="NUDIX"/>
    <property type="match status" value="1"/>
</dbReference>
<dbReference type="PANTHER" id="PTHR43046">
    <property type="entry name" value="GDP-MANNOSE MANNOSYL HYDROLASE"/>
    <property type="match status" value="1"/>
</dbReference>
<comment type="similarity">
    <text evidence="2 4">Belongs to the Nudix hydrolase family.</text>
</comment>
<evidence type="ECO:0000256" key="2">
    <source>
        <dbReference type="ARBA" id="ARBA00005582"/>
    </source>
</evidence>
<evidence type="ECO:0000259" key="5">
    <source>
        <dbReference type="PROSITE" id="PS51462"/>
    </source>
</evidence>
<accession>A0ABP6ZSS1</accession>
<comment type="cofactor">
    <cofactor evidence="1">
        <name>Mg(2+)</name>
        <dbReference type="ChEBI" id="CHEBI:18420"/>
    </cofactor>
</comment>
<dbReference type="PROSITE" id="PS51462">
    <property type="entry name" value="NUDIX"/>
    <property type="match status" value="1"/>
</dbReference>
<evidence type="ECO:0000313" key="7">
    <source>
        <dbReference type="Proteomes" id="UP001501074"/>
    </source>
</evidence>
<organism evidence="6 7">
    <name type="scientific">Kineosporia mesophila</name>
    <dbReference type="NCBI Taxonomy" id="566012"/>
    <lineage>
        <taxon>Bacteria</taxon>
        <taxon>Bacillati</taxon>
        <taxon>Actinomycetota</taxon>
        <taxon>Actinomycetes</taxon>
        <taxon>Kineosporiales</taxon>
        <taxon>Kineosporiaceae</taxon>
        <taxon>Kineosporia</taxon>
    </lineage>
</organism>
<sequence>MALSLYRRLPRFLRLWIIRRVAPGHTVGALALIEHEGTLLMLKQRHRRGWTFPGGLLNRGENASSAVVREVEEETGLRVEVGLPFSTVVEPGSRRVDILFWVRVAEPFPVEASGEALESGWIRFDELTDPETTDDPTRTAVAELIRFQASTPHEGRRLGA</sequence>
<dbReference type="InterPro" id="IPR020476">
    <property type="entry name" value="Nudix_hydrolase"/>
</dbReference>
<evidence type="ECO:0000313" key="6">
    <source>
        <dbReference type="EMBL" id="GAA3616679.1"/>
    </source>
</evidence>
<dbReference type="PANTHER" id="PTHR43046:SF14">
    <property type="entry name" value="MUTT_NUDIX FAMILY PROTEIN"/>
    <property type="match status" value="1"/>
</dbReference>
<keyword evidence="7" id="KW-1185">Reference proteome</keyword>
<feature type="domain" description="Nudix hydrolase" evidence="5">
    <location>
        <begin position="22"/>
        <end position="147"/>
    </location>
</feature>
<dbReference type="EMBL" id="BAAAZO010000006">
    <property type="protein sequence ID" value="GAA3616679.1"/>
    <property type="molecule type" value="Genomic_DNA"/>
</dbReference>
<dbReference type="Proteomes" id="UP001501074">
    <property type="component" value="Unassembled WGS sequence"/>
</dbReference>
<dbReference type="PROSITE" id="PS00893">
    <property type="entry name" value="NUDIX_BOX"/>
    <property type="match status" value="1"/>
</dbReference>
<protein>
    <recommendedName>
        <fullName evidence="5">Nudix hydrolase domain-containing protein</fullName>
    </recommendedName>
</protein>
<comment type="caution">
    <text evidence="6">The sequence shown here is derived from an EMBL/GenBank/DDBJ whole genome shotgun (WGS) entry which is preliminary data.</text>
</comment>
<proteinExistence type="inferred from homology"/>
<dbReference type="InterPro" id="IPR015797">
    <property type="entry name" value="NUDIX_hydrolase-like_dom_sf"/>
</dbReference>
<keyword evidence="3 4" id="KW-0378">Hydrolase</keyword>
<dbReference type="Gene3D" id="3.90.79.10">
    <property type="entry name" value="Nucleoside Triphosphate Pyrophosphohydrolase"/>
    <property type="match status" value="1"/>
</dbReference>
<name>A0ABP6ZSS1_9ACTN</name>
<dbReference type="PRINTS" id="PR00502">
    <property type="entry name" value="NUDIXFAMILY"/>
</dbReference>
<dbReference type="InterPro" id="IPR000086">
    <property type="entry name" value="NUDIX_hydrolase_dom"/>
</dbReference>
<evidence type="ECO:0000256" key="1">
    <source>
        <dbReference type="ARBA" id="ARBA00001946"/>
    </source>
</evidence>
<gene>
    <name evidence="6" type="ORF">GCM10022223_36480</name>
</gene>